<reference evidence="1 2" key="1">
    <citation type="submission" date="2020-11" db="EMBL/GenBank/DDBJ databases">
        <title>Vibrio nitrifigilis sp. nov., a marine nitrogen-fixing bacterium isolated from the lagoon sediment of an islet inside an atoll.</title>
        <authorList>
            <person name="Wang L.-T."/>
            <person name="Shieh W.Y."/>
        </authorList>
    </citation>
    <scope>NUCLEOTIDE SEQUENCE [LARGE SCALE GENOMIC DNA]</scope>
    <source>
        <strain evidence="1 2">NFV-1</strain>
    </source>
</reference>
<accession>A0ABS0GIK3</accession>
<keyword evidence="2" id="KW-1185">Reference proteome</keyword>
<dbReference type="EMBL" id="JADPMR010000004">
    <property type="protein sequence ID" value="MBF9002125.1"/>
    <property type="molecule type" value="Genomic_DNA"/>
</dbReference>
<sequence length="403" mass="45947">MSETLKKAIPHSLFHLLLGGLIVTPSVFAASALKPDISGQINLEYRQFFQAGEDGQDNGQPSIVLQPELYWDFEDQHSSITFTPFYRYDKMDSERSHFDIRELFYLNYWGDYELRAGINKVFWGVTEAEHLVNVINQIDYVEAIDGEDKLGQPMIQLTAIKDWGVGEFYLLPYFRERTFAGEDGRLRTIVPIDTDHPQYESSAEQHHIDFATRYTKTLGDWDLGLSYLQGTDREPYLNAVGSTIIPYYAQMKHVGLSLQGTKGSWLWKLEASYKDSYQTYTSTDSGFEYTVVGVGDSVYDLGLLSEYLYDSRGPSSLAIGQNDLFAAVRLSFNDQASSQILFGMTQDLDNSDIRLYKLEASTRLSNSLSLNIDAWASSNHTPTDSLYSIRYDDFIKATLEYYF</sequence>
<evidence type="ECO:0000313" key="2">
    <source>
        <dbReference type="Proteomes" id="UP000597206"/>
    </source>
</evidence>
<name>A0ABS0GIK3_9VIBR</name>
<evidence type="ECO:0000313" key="1">
    <source>
        <dbReference type="EMBL" id="MBF9002125.1"/>
    </source>
</evidence>
<proteinExistence type="predicted"/>
<dbReference type="RefSeq" id="WP_196125590.1">
    <property type="nucleotide sequence ID" value="NZ_JADPMR010000004.1"/>
</dbReference>
<organism evidence="1 2">
    <name type="scientific">Vibrio nitrifigilis</name>
    <dbReference type="NCBI Taxonomy" id="2789781"/>
    <lineage>
        <taxon>Bacteria</taxon>
        <taxon>Pseudomonadati</taxon>
        <taxon>Pseudomonadota</taxon>
        <taxon>Gammaproteobacteria</taxon>
        <taxon>Vibrionales</taxon>
        <taxon>Vibrionaceae</taxon>
        <taxon>Vibrio</taxon>
    </lineage>
</organism>
<dbReference type="Proteomes" id="UP000597206">
    <property type="component" value="Unassembled WGS sequence"/>
</dbReference>
<protein>
    <submittedName>
        <fullName evidence="1">Uncharacterized protein</fullName>
    </submittedName>
</protein>
<gene>
    <name evidence="1" type="ORF">I1A42_16785</name>
</gene>
<comment type="caution">
    <text evidence="1">The sequence shown here is derived from an EMBL/GenBank/DDBJ whole genome shotgun (WGS) entry which is preliminary data.</text>
</comment>